<evidence type="ECO:0000256" key="4">
    <source>
        <dbReference type="ARBA" id="ARBA00022989"/>
    </source>
</evidence>
<keyword evidence="2" id="KW-1003">Cell membrane</keyword>
<dbReference type="KEGG" id="hsd:SD1D_0856"/>
<dbReference type="InterPro" id="IPR022781">
    <property type="entry name" value="Flagellar_biosynth_FliO"/>
</dbReference>
<keyword evidence="8" id="KW-1185">Reference proteome</keyword>
<evidence type="ECO:0000256" key="6">
    <source>
        <dbReference type="SAM" id="Phobius"/>
    </source>
</evidence>
<keyword evidence="4 6" id="KW-1133">Transmembrane helix</keyword>
<dbReference type="Pfam" id="PF04347">
    <property type="entry name" value="FliO"/>
    <property type="match status" value="1"/>
</dbReference>
<gene>
    <name evidence="7" type="ORF">SD1D_0856</name>
</gene>
<dbReference type="RefSeq" id="WP_058257773.1">
    <property type="nucleotide sequence ID" value="NZ_LN879430.1"/>
</dbReference>
<keyword evidence="5 6" id="KW-0472">Membrane</keyword>
<dbReference type="EMBL" id="LN879430">
    <property type="protein sequence ID" value="CUH92404.1"/>
    <property type="molecule type" value="Genomic_DNA"/>
</dbReference>
<feature type="transmembrane region" description="Helical" evidence="6">
    <location>
        <begin position="40"/>
        <end position="59"/>
    </location>
</feature>
<protein>
    <recommendedName>
        <fullName evidence="9">Flagellar biosynthetic protein FliO</fullName>
    </recommendedName>
</protein>
<name>A0A0K8J4X7_9FIRM</name>
<dbReference type="OrthoDB" id="9797155at2"/>
<evidence type="ECO:0000313" key="7">
    <source>
        <dbReference type="EMBL" id="CUH92404.1"/>
    </source>
</evidence>
<proteinExistence type="predicted"/>
<organism evidence="7 8">
    <name type="scientific">Herbinix luporum</name>
    <dbReference type="NCBI Taxonomy" id="1679721"/>
    <lineage>
        <taxon>Bacteria</taxon>
        <taxon>Bacillati</taxon>
        <taxon>Bacillota</taxon>
        <taxon>Clostridia</taxon>
        <taxon>Lachnospirales</taxon>
        <taxon>Lachnospiraceae</taxon>
        <taxon>Herbinix</taxon>
    </lineage>
</organism>
<evidence type="ECO:0000256" key="5">
    <source>
        <dbReference type="ARBA" id="ARBA00023136"/>
    </source>
</evidence>
<evidence type="ECO:0000256" key="3">
    <source>
        <dbReference type="ARBA" id="ARBA00022692"/>
    </source>
</evidence>
<dbReference type="AlphaFoldDB" id="A0A0K8J4X7"/>
<evidence type="ECO:0000256" key="1">
    <source>
        <dbReference type="ARBA" id="ARBA00004236"/>
    </source>
</evidence>
<dbReference type="Proteomes" id="UP000196053">
    <property type="component" value="Chromosome I"/>
</dbReference>
<accession>A0A0K8J4X7</accession>
<evidence type="ECO:0000313" key="8">
    <source>
        <dbReference type="Proteomes" id="UP000196053"/>
    </source>
</evidence>
<reference evidence="8" key="1">
    <citation type="submission" date="2015-09" db="EMBL/GenBank/DDBJ databases">
        <authorList>
            <person name="Wibberg D."/>
        </authorList>
    </citation>
    <scope>NUCLEOTIDE SEQUENCE [LARGE SCALE GENOMIC DNA]</scope>
    <source>
        <strain evidence="8">SD1D</strain>
    </source>
</reference>
<comment type="subcellular location">
    <subcellularLocation>
        <location evidence="1">Cell membrane</location>
    </subcellularLocation>
</comment>
<sequence>MLIKKMVVVLQSTSDEEIINMINNTTSKAMPEKHSTLDNFLQLLGLCLLLVIILLAAYFTSRLVGKYKLGQLKNSNFEIIEVYRISTNKMLQLVKIGSKYVVLGISKDQITYITELEEDDVLFQEIREIDKQSFSQILQKFKGNKE</sequence>
<keyword evidence="3 6" id="KW-0812">Transmembrane</keyword>
<evidence type="ECO:0008006" key="9">
    <source>
        <dbReference type="Google" id="ProtNLM"/>
    </source>
</evidence>
<evidence type="ECO:0000256" key="2">
    <source>
        <dbReference type="ARBA" id="ARBA00022475"/>
    </source>
</evidence>
<dbReference type="GO" id="GO:0016020">
    <property type="term" value="C:membrane"/>
    <property type="evidence" value="ECO:0007669"/>
    <property type="project" value="InterPro"/>
</dbReference>
<dbReference type="GO" id="GO:0044781">
    <property type="term" value="P:bacterial-type flagellum organization"/>
    <property type="evidence" value="ECO:0007669"/>
    <property type="project" value="InterPro"/>
</dbReference>